<feature type="signal peptide" evidence="1">
    <location>
        <begin position="1"/>
        <end position="20"/>
    </location>
</feature>
<feature type="domain" description="Retropepsin-like aspartic endopeptidase" evidence="2">
    <location>
        <begin position="31"/>
        <end position="169"/>
    </location>
</feature>
<dbReference type="GO" id="GO:0008233">
    <property type="term" value="F:peptidase activity"/>
    <property type="evidence" value="ECO:0007669"/>
    <property type="project" value="UniProtKB-KW"/>
</dbReference>
<sequence>MTFRLILASGLVALASGTAADSVPTGQHKTIYGVHEHARINELDLGLEAKLDTGAVSASLSAYDIETFERDGEDWVRFRVGVKSAGDKAVELPLDHTVRIRRRVQDLHPEAEKTYTQRPVVSLTLCVGDRAATMRVNLTDRRNFDFPLLIGSEGLAQLHSIIDPQLSYSVGAPSCNAEPVRAAQQDRS</sequence>
<comment type="caution">
    <text evidence="3">The sequence shown here is derived from an EMBL/GenBank/DDBJ whole genome shotgun (WGS) entry which is preliminary data.</text>
</comment>
<dbReference type="PANTHER" id="PTHR38037">
    <property type="entry name" value="ZN_PROTEASE DOMAIN-CONTAINING PROTEIN"/>
    <property type="match status" value="1"/>
</dbReference>
<dbReference type="PANTHER" id="PTHR38037:SF2">
    <property type="entry name" value="ATP-DEPENDENT ZINC PROTEASE DOMAIN-CONTAINING PROTEIN-RELATED"/>
    <property type="match status" value="1"/>
</dbReference>
<dbReference type="RefSeq" id="WP_369456209.1">
    <property type="nucleotide sequence ID" value="NZ_JBGCUO010000002.1"/>
</dbReference>
<dbReference type="InterPro" id="IPR008503">
    <property type="entry name" value="Asp_endopeptidase"/>
</dbReference>
<dbReference type="Gene3D" id="2.40.70.10">
    <property type="entry name" value="Acid Proteases"/>
    <property type="match status" value="1"/>
</dbReference>
<proteinExistence type="predicted"/>
<evidence type="ECO:0000313" key="3">
    <source>
        <dbReference type="EMBL" id="MEY1662939.1"/>
    </source>
</evidence>
<evidence type="ECO:0000256" key="1">
    <source>
        <dbReference type="SAM" id="SignalP"/>
    </source>
</evidence>
<keyword evidence="1" id="KW-0732">Signal</keyword>
<gene>
    <name evidence="3" type="ORF">AB5I84_12330</name>
</gene>
<dbReference type="InterPro" id="IPR021109">
    <property type="entry name" value="Peptidase_aspartic_dom_sf"/>
</dbReference>
<dbReference type="GO" id="GO:0006508">
    <property type="term" value="P:proteolysis"/>
    <property type="evidence" value="ECO:0007669"/>
    <property type="project" value="UniProtKB-KW"/>
</dbReference>
<reference evidence="3 4" key="1">
    <citation type="submission" date="2024-07" db="EMBL/GenBank/DDBJ databases">
        <authorList>
            <person name="Ren Q."/>
        </authorList>
    </citation>
    <scope>NUCLEOTIDE SEQUENCE [LARGE SCALE GENOMIC DNA]</scope>
    <source>
        <strain evidence="3 4">REN37</strain>
    </source>
</reference>
<dbReference type="Proteomes" id="UP001562065">
    <property type="component" value="Unassembled WGS sequence"/>
</dbReference>
<dbReference type="SUPFAM" id="SSF50630">
    <property type="entry name" value="Acid proteases"/>
    <property type="match status" value="1"/>
</dbReference>
<name>A0ABV4AJE9_9GAMM</name>
<accession>A0ABV4AJE9</accession>
<evidence type="ECO:0000313" key="4">
    <source>
        <dbReference type="Proteomes" id="UP001562065"/>
    </source>
</evidence>
<feature type="chain" id="PRO_5045690283" evidence="1">
    <location>
        <begin position="21"/>
        <end position="188"/>
    </location>
</feature>
<dbReference type="EMBL" id="JBGCUO010000002">
    <property type="protein sequence ID" value="MEY1662939.1"/>
    <property type="molecule type" value="Genomic_DNA"/>
</dbReference>
<keyword evidence="3" id="KW-0645">Protease</keyword>
<evidence type="ECO:0000259" key="2">
    <source>
        <dbReference type="Pfam" id="PF05618"/>
    </source>
</evidence>
<keyword evidence="3" id="KW-0378">Hydrolase</keyword>
<keyword evidence="4" id="KW-1185">Reference proteome</keyword>
<protein>
    <submittedName>
        <fullName evidence="3">ATP-dependent zinc protease</fullName>
    </submittedName>
</protein>
<organism evidence="3 4">
    <name type="scientific">Isoalcanivorax beigongshangi</name>
    <dbReference type="NCBI Taxonomy" id="3238810"/>
    <lineage>
        <taxon>Bacteria</taxon>
        <taxon>Pseudomonadati</taxon>
        <taxon>Pseudomonadota</taxon>
        <taxon>Gammaproteobacteria</taxon>
        <taxon>Oceanospirillales</taxon>
        <taxon>Alcanivoracaceae</taxon>
        <taxon>Isoalcanivorax</taxon>
    </lineage>
</organism>
<dbReference type="Pfam" id="PF05618">
    <property type="entry name" value="Zn_protease"/>
    <property type="match status" value="1"/>
</dbReference>